<protein>
    <recommendedName>
        <fullName evidence="8">G-protein coupled receptors family 1 profile domain-containing protein</fullName>
    </recommendedName>
</protein>
<evidence type="ECO:0000313" key="9">
    <source>
        <dbReference type="EMBL" id="CAH3046166.1"/>
    </source>
</evidence>
<evidence type="ECO:0000256" key="3">
    <source>
        <dbReference type="ARBA" id="ARBA00022989"/>
    </source>
</evidence>
<feature type="transmembrane region" description="Helical" evidence="7">
    <location>
        <begin position="20"/>
        <end position="47"/>
    </location>
</feature>
<organism evidence="9 10">
    <name type="scientific">Pocillopora meandrina</name>
    <dbReference type="NCBI Taxonomy" id="46732"/>
    <lineage>
        <taxon>Eukaryota</taxon>
        <taxon>Metazoa</taxon>
        <taxon>Cnidaria</taxon>
        <taxon>Anthozoa</taxon>
        <taxon>Hexacorallia</taxon>
        <taxon>Scleractinia</taxon>
        <taxon>Astrocoeniina</taxon>
        <taxon>Pocilloporidae</taxon>
        <taxon>Pocillopora</taxon>
    </lineage>
</organism>
<dbReference type="SUPFAM" id="SSF81321">
    <property type="entry name" value="Family A G protein-coupled receptor-like"/>
    <property type="match status" value="1"/>
</dbReference>
<dbReference type="Proteomes" id="UP001159428">
    <property type="component" value="Unassembled WGS sequence"/>
</dbReference>
<dbReference type="PANTHER" id="PTHR22950:SF349">
    <property type="entry name" value="AMINO ACID TRANSPORTER TRANSMEMBRANE DOMAIN-CONTAINING PROTEIN"/>
    <property type="match status" value="1"/>
</dbReference>
<feature type="transmembrane region" description="Helical" evidence="7">
    <location>
        <begin position="590"/>
        <end position="610"/>
    </location>
</feature>
<keyword evidence="5" id="KW-0297">G-protein coupled receptor</keyword>
<dbReference type="Gene3D" id="1.20.1070.10">
    <property type="entry name" value="Rhodopsin 7-helix transmembrane proteins"/>
    <property type="match status" value="1"/>
</dbReference>
<sequence length="728" mass="80131">MNDSGNLTLEEGQSSGTTAVVVAQSVFLTLVMSVGAVANSFICRCILVHRSLRTITNSFIFNLAATDLLLSVLCMPFVLVSSIKGIWVFGEVMCVVTGFLLSVFCITSILTLALVAIDRYLAICRPLKYCTLVTHRSCLMMIVYVWFHAAVCAIMPVFGWGEGYRFVAVEFICRPSFGKPSVDNGYTFFLFLSCFVAPFSIIAFTYLSILCTARRQFRRVHHHKGLNVGELSNVTQGNSQFNGETTFVRTPENTVIADEITSATNTSQNGQDNQTATSNASTHIGKGDDSSLFVGGQDEEHLYDFASESTSPAASETDKRQNLEDTTTNMQTLMHLWRGNVGTGMLGLPEAMMHAGIVVGPLALLAVAGITIHCMHLLVKCSNILSLRTGVISLGYGEVAEESIRRHFPKKAHLGRHLVNFFLCISQLGFCSVYFVFIANNLQQVSNALDVQSWMAIMLVPIILLSFIRDLRTLAPLSMIANICCGISLVIIFQYLIRNIQHTEKLPGFAGWSNFPVFFGIAMYAFEGIGVVLPIENKMATPQDYRLVLNFGMGVVTLLFSLLGILGYLFCQDECRGSITLNLPNEGIYTGVKLLYSTCIFLTYFIQFYVPMLILQPPILKHVPEEYQTWADYGIRVATVILTCIMAVSVPQLDNFIALVGSVGCTALAVIFPIFIHVLTLASEGDGRIPTSIFIKDGVIMVAGILMLVFGTYTSVARIIERYEHGQN</sequence>
<comment type="caution">
    <text evidence="9">The sequence shown here is derived from an EMBL/GenBank/DDBJ whole genome shotgun (WGS) entry which is preliminary data.</text>
</comment>
<feature type="transmembrane region" description="Helical" evidence="7">
    <location>
        <begin position="351"/>
        <end position="371"/>
    </location>
</feature>
<dbReference type="AlphaFoldDB" id="A0AAU9W4V5"/>
<feature type="compositionally biased region" description="Polar residues" evidence="6">
    <location>
        <begin position="263"/>
        <end position="282"/>
    </location>
</feature>
<keyword evidence="3 7" id="KW-1133">Transmembrane helix</keyword>
<evidence type="ECO:0000256" key="5">
    <source>
        <dbReference type="RuleBase" id="RU000688"/>
    </source>
</evidence>
<dbReference type="CDD" id="cd00637">
    <property type="entry name" value="7tm_classA_rhodopsin-like"/>
    <property type="match status" value="1"/>
</dbReference>
<dbReference type="InterPro" id="IPR017452">
    <property type="entry name" value="GPCR_Rhodpsn_7TM"/>
</dbReference>
<keyword evidence="5" id="KW-0675">Receptor</keyword>
<feature type="transmembrane region" description="Helical" evidence="7">
    <location>
        <begin position="517"/>
        <end position="535"/>
    </location>
</feature>
<evidence type="ECO:0000256" key="7">
    <source>
        <dbReference type="SAM" id="Phobius"/>
    </source>
</evidence>
<feature type="transmembrane region" description="Helical" evidence="7">
    <location>
        <begin position="656"/>
        <end position="679"/>
    </location>
</feature>
<keyword evidence="5" id="KW-0807">Transducer</keyword>
<evidence type="ECO:0000256" key="1">
    <source>
        <dbReference type="ARBA" id="ARBA00004141"/>
    </source>
</evidence>
<evidence type="ECO:0000256" key="4">
    <source>
        <dbReference type="ARBA" id="ARBA00023136"/>
    </source>
</evidence>
<dbReference type="PROSITE" id="PS50262">
    <property type="entry name" value="G_PROTEIN_RECEP_F1_2"/>
    <property type="match status" value="1"/>
</dbReference>
<dbReference type="Pfam" id="PF00001">
    <property type="entry name" value="7tm_1"/>
    <property type="match status" value="1"/>
</dbReference>
<feature type="transmembrane region" description="Helical" evidence="7">
    <location>
        <begin position="480"/>
        <end position="497"/>
    </location>
</feature>
<evidence type="ECO:0000256" key="2">
    <source>
        <dbReference type="ARBA" id="ARBA00022692"/>
    </source>
</evidence>
<feature type="transmembrane region" description="Helical" evidence="7">
    <location>
        <begin position="186"/>
        <end position="209"/>
    </location>
</feature>
<accession>A0AAU9W4V5</accession>
<dbReference type="Pfam" id="PF01490">
    <property type="entry name" value="Aa_trans"/>
    <property type="match status" value="1"/>
</dbReference>
<dbReference type="GO" id="GO:0005774">
    <property type="term" value="C:vacuolar membrane"/>
    <property type="evidence" value="ECO:0007669"/>
    <property type="project" value="TreeGrafter"/>
</dbReference>
<feature type="transmembrane region" description="Helical" evidence="7">
    <location>
        <begin position="86"/>
        <end position="117"/>
    </location>
</feature>
<keyword evidence="10" id="KW-1185">Reference proteome</keyword>
<reference evidence="9 10" key="1">
    <citation type="submission" date="2022-05" db="EMBL/GenBank/DDBJ databases">
        <authorList>
            <consortium name="Genoscope - CEA"/>
            <person name="William W."/>
        </authorList>
    </citation>
    <scope>NUCLEOTIDE SEQUENCE [LARGE SCALE GENOMIC DNA]</scope>
</reference>
<keyword evidence="2 5" id="KW-0812">Transmembrane</keyword>
<feature type="transmembrane region" description="Helical" evidence="7">
    <location>
        <begin position="451"/>
        <end position="468"/>
    </location>
</feature>
<comment type="similarity">
    <text evidence="5">Belongs to the G-protein coupled receptor 1 family.</text>
</comment>
<feature type="transmembrane region" description="Helical" evidence="7">
    <location>
        <begin position="138"/>
        <end position="158"/>
    </location>
</feature>
<dbReference type="PANTHER" id="PTHR22950">
    <property type="entry name" value="AMINO ACID TRANSPORTER"/>
    <property type="match status" value="1"/>
</dbReference>
<feature type="transmembrane region" description="Helical" evidence="7">
    <location>
        <begin position="59"/>
        <end position="80"/>
    </location>
</feature>
<dbReference type="GO" id="GO:0015179">
    <property type="term" value="F:L-amino acid transmembrane transporter activity"/>
    <property type="evidence" value="ECO:0007669"/>
    <property type="project" value="TreeGrafter"/>
</dbReference>
<dbReference type="PRINTS" id="PR00237">
    <property type="entry name" value="GPCRRHODOPSN"/>
</dbReference>
<comment type="subcellular location">
    <subcellularLocation>
        <location evidence="1">Membrane</location>
        <topology evidence="1">Multi-pass membrane protein</topology>
    </subcellularLocation>
</comment>
<feature type="transmembrane region" description="Helical" evidence="7">
    <location>
        <begin position="547"/>
        <end position="570"/>
    </location>
</feature>
<feature type="transmembrane region" description="Helical" evidence="7">
    <location>
        <begin position="699"/>
        <end position="720"/>
    </location>
</feature>
<feature type="transmembrane region" description="Helical" evidence="7">
    <location>
        <begin position="418"/>
        <end position="439"/>
    </location>
</feature>
<evidence type="ECO:0000313" key="10">
    <source>
        <dbReference type="Proteomes" id="UP001159428"/>
    </source>
</evidence>
<keyword evidence="4 7" id="KW-0472">Membrane</keyword>
<evidence type="ECO:0000259" key="8">
    <source>
        <dbReference type="PROSITE" id="PS50262"/>
    </source>
</evidence>
<feature type="region of interest" description="Disordered" evidence="6">
    <location>
        <begin position="263"/>
        <end position="290"/>
    </location>
</feature>
<dbReference type="InterPro" id="IPR000276">
    <property type="entry name" value="GPCR_Rhodpsn"/>
</dbReference>
<dbReference type="InterPro" id="IPR013057">
    <property type="entry name" value="AA_transpt_TM"/>
</dbReference>
<name>A0AAU9W4V5_9CNID</name>
<dbReference type="GO" id="GO:0004930">
    <property type="term" value="F:G protein-coupled receptor activity"/>
    <property type="evidence" value="ECO:0007669"/>
    <property type="project" value="UniProtKB-KW"/>
</dbReference>
<feature type="domain" description="G-protein coupled receptors family 1 profile" evidence="8">
    <location>
        <begin position="38"/>
        <end position="215"/>
    </location>
</feature>
<gene>
    <name evidence="9" type="ORF">PMEA_00033128</name>
</gene>
<dbReference type="EMBL" id="CALNXJ010000008">
    <property type="protein sequence ID" value="CAH3046166.1"/>
    <property type="molecule type" value="Genomic_DNA"/>
</dbReference>
<dbReference type="PROSITE" id="PS00237">
    <property type="entry name" value="G_PROTEIN_RECEP_F1_1"/>
    <property type="match status" value="1"/>
</dbReference>
<proteinExistence type="inferred from homology"/>
<evidence type="ECO:0000256" key="6">
    <source>
        <dbReference type="SAM" id="MobiDB-lite"/>
    </source>
</evidence>